<evidence type="ECO:0000256" key="8">
    <source>
        <dbReference type="SAM" id="Phobius"/>
    </source>
</evidence>
<comment type="caution">
    <text evidence="9">The sequence shown here is derived from an EMBL/GenBank/DDBJ whole genome shotgun (WGS) entry which is preliminary data.</text>
</comment>
<dbReference type="EMBL" id="MOEC01000064">
    <property type="protein sequence ID" value="OIS90281.1"/>
    <property type="molecule type" value="Genomic_DNA"/>
</dbReference>
<dbReference type="InterPro" id="IPR003445">
    <property type="entry name" value="Cat_transpt"/>
</dbReference>
<dbReference type="AlphaFoldDB" id="A0A1J6HCG7"/>
<dbReference type="RefSeq" id="WP_071634551.1">
    <property type="nucleotide sequence ID" value="NZ_MOEC01000064.1"/>
</dbReference>
<evidence type="ECO:0000256" key="5">
    <source>
        <dbReference type="ARBA" id="ARBA00022989"/>
    </source>
</evidence>
<dbReference type="GO" id="GO:0008324">
    <property type="term" value="F:monoatomic cation transmembrane transporter activity"/>
    <property type="evidence" value="ECO:0007669"/>
    <property type="project" value="InterPro"/>
</dbReference>
<evidence type="ECO:0000313" key="9">
    <source>
        <dbReference type="EMBL" id="OIS90281.1"/>
    </source>
</evidence>
<evidence type="ECO:0000256" key="6">
    <source>
        <dbReference type="ARBA" id="ARBA00023065"/>
    </source>
</evidence>
<dbReference type="Pfam" id="PF02386">
    <property type="entry name" value="TrkH"/>
    <property type="match status" value="1"/>
</dbReference>
<evidence type="ECO:0000256" key="3">
    <source>
        <dbReference type="ARBA" id="ARBA00022475"/>
    </source>
</evidence>
<protein>
    <submittedName>
        <fullName evidence="9">Uncharacterized protein</fullName>
    </submittedName>
</protein>
<sequence length="133" mass="14789">MFRVDHTRRFSSANRSLKLVLYPNVAAPVRLNRKPVSDTAISNIRNFFFLHFMTLLVMSLLVSATGLDYLSSVSSVAQAMANAGPGLGPVVGPATNFSAIPDTAKWLISLSMIMGRLELVTFFIVLQPWFWQR</sequence>
<keyword evidence="4 8" id="KW-0812">Transmembrane</keyword>
<feature type="transmembrane region" description="Helical" evidence="8">
    <location>
        <begin position="106"/>
        <end position="126"/>
    </location>
</feature>
<reference evidence="9 10" key="1">
    <citation type="submission" date="2016-10" db="EMBL/GenBank/DDBJ databases">
        <title>The Draft Genome Sequence of the Potato Rhizosphere Bacteria Ochrobactrum sp. IPA7.2.</title>
        <authorList>
            <person name="Gogoleva N.E."/>
            <person name="Khlopko Y.A."/>
            <person name="Burygin G.L."/>
            <person name="Plotnikov A.O."/>
        </authorList>
    </citation>
    <scope>NUCLEOTIDE SEQUENCE [LARGE SCALE GENOMIC DNA]</scope>
    <source>
        <strain evidence="9 10">IPA7.2</strain>
    </source>
</reference>
<dbReference type="PANTHER" id="PTHR32024:SF3">
    <property type="entry name" value="TRK SYSTEM POTASSIUM UPTAKE PROTEIN"/>
    <property type="match status" value="1"/>
</dbReference>
<proteinExistence type="predicted"/>
<comment type="subcellular location">
    <subcellularLocation>
        <location evidence="1">Cell membrane</location>
        <topology evidence="1">Multi-pass membrane protein</topology>
    </subcellularLocation>
</comment>
<feature type="transmembrane region" description="Helical" evidence="8">
    <location>
        <begin position="47"/>
        <end position="67"/>
    </location>
</feature>
<evidence type="ECO:0000256" key="4">
    <source>
        <dbReference type="ARBA" id="ARBA00022692"/>
    </source>
</evidence>
<organism evidence="9 10">
    <name type="scientific">Brucella cytisi</name>
    <dbReference type="NCBI Taxonomy" id="407152"/>
    <lineage>
        <taxon>Bacteria</taxon>
        <taxon>Pseudomonadati</taxon>
        <taxon>Pseudomonadota</taxon>
        <taxon>Alphaproteobacteria</taxon>
        <taxon>Hyphomicrobiales</taxon>
        <taxon>Brucellaceae</taxon>
        <taxon>Brucella/Ochrobactrum group</taxon>
        <taxon>Brucella</taxon>
    </lineage>
</organism>
<dbReference type="PANTHER" id="PTHR32024">
    <property type="entry name" value="TRK SYSTEM POTASSIUM UPTAKE PROTEIN TRKG-RELATED"/>
    <property type="match status" value="1"/>
</dbReference>
<evidence type="ECO:0000256" key="1">
    <source>
        <dbReference type="ARBA" id="ARBA00004651"/>
    </source>
</evidence>
<accession>A0A1J6HCG7</accession>
<keyword evidence="10" id="KW-1185">Reference proteome</keyword>
<keyword evidence="3" id="KW-1003">Cell membrane</keyword>
<gene>
    <name evidence="9" type="ORF">BLA27_27635</name>
</gene>
<dbReference type="Proteomes" id="UP000182985">
    <property type="component" value="Unassembled WGS sequence"/>
</dbReference>
<keyword evidence="5 8" id="KW-1133">Transmembrane helix</keyword>
<evidence type="ECO:0000313" key="10">
    <source>
        <dbReference type="Proteomes" id="UP000182985"/>
    </source>
</evidence>
<name>A0A1J6HCG7_9HYPH</name>
<keyword evidence="7 8" id="KW-0472">Membrane</keyword>
<evidence type="ECO:0000256" key="7">
    <source>
        <dbReference type="ARBA" id="ARBA00023136"/>
    </source>
</evidence>
<dbReference type="GO" id="GO:0030001">
    <property type="term" value="P:metal ion transport"/>
    <property type="evidence" value="ECO:0007669"/>
    <property type="project" value="UniProtKB-ARBA"/>
</dbReference>
<keyword evidence="6" id="KW-0406">Ion transport</keyword>
<evidence type="ECO:0000256" key="2">
    <source>
        <dbReference type="ARBA" id="ARBA00022448"/>
    </source>
</evidence>
<keyword evidence="2" id="KW-0813">Transport</keyword>
<dbReference type="GO" id="GO:0005886">
    <property type="term" value="C:plasma membrane"/>
    <property type="evidence" value="ECO:0007669"/>
    <property type="project" value="UniProtKB-SubCell"/>
</dbReference>